<dbReference type="HOGENOM" id="CLU_082678_0_0_9"/>
<reference evidence="2 3" key="1">
    <citation type="submission" date="2011-01" db="EMBL/GenBank/DDBJ databases">
        <authorList>
            <person name="Muzny D."/>
            <person name="Qin X."/>
            <person name="Deng J."/>
            <person name="Jiang H."/>
            <person name="Liu Y."/>
            <person name="Qu J."/>
            <person name="Song X.-Z."/>
            <person name="Zhang L."/>
            <person name="Thornton R."/>
            <person name="Coyle M."/>
            <person name="Francisco L."/>
            <person name="Jackson L."/>
            <person name="Javaid M."/>
            <person name="Korchina V."/>
            <person name="Kovar C."/>
            <person name="Mata R."/>
            <person name="Mathew T."/>
            <person name="Ngo R."/>
            <person name="Nguyen L."/>
            <person name="Nguyen N."/>
            <person name="Okwuonu G."/>
            <person name="Ongeri F."/>
            <person name="Pham C."/>
            <person name="Simmons D."/>
            <person name="Wilczek-Boney K."/>
            <person name="Hale W."/>
            <person name="Jakkamsetti A."/>
            <person name="Pham P."/>
            <person name="Ruth R."/>
            <person name="San Lucas F."/>
            <person name="Warren J."/>
            <person name="Zhang J."/>
            <person name="Zhao Z."/>
            <person name="Zhou C."/>
            <person name="Zhu D."/>
            <person name="Lee S."/>
            <person name="Bess C."/>
            <person name="Blankenburg K."/>
            <person name="Forbes L."/>
            <person name="Fu Q."/>
            <person name="Gubbala S."/>
            <person name="Hirani K."/>
            <person name="Jayaseelan J.C."/>
            <person name="Lara F."/>
            <person name="Munidasa M."/>
            <person name="Palculict T."/>
            <person name="Patil S."/>
            <person name="Pu L.-L."/>
            <person name="Saada N."/>
            <person name="Tang L."/>
            <person name="Weissenberger G."/>
            <person name="Zhu Y."/>
            <person name="Hemphill L."/>
            <person name="Shang Y."/>
            <person name="Youmans B."/>
            <person name="Ayvaz T."/>
            <person name="Ross M."/>
            <person name="Santibanez J."/>
            <person name="Aqrawi P."/>
            <person name="Gross S."/>
            <person name="Joshi V."/>
            <person name="Fowler G."/>
            <person name="Nazareth L."/>
            <person name="Reid J."/>
            <person name="Worley K."/>
            <person name="Petrosino J."/>
            <person name="Highlander S."/>
            <person name="Gibbs R."/>
        </authorList>
    </citation>
    <scope>NUCLEOTIDE SEQUENCE [LARGE SCALE GENOMIC DNA]</scope>
    <source>
        <strain evidence="2 3">ATCC 12755</strain>
    </source>
</reference>
<organism evidence="2 3">
    <name type="scientific">Enterococcus casseliflavus ATCC 12755</name>
    <dbReference type="NCBI Taxonomy" id="888066"/>
    <lineage>
        <taxon>Bacteria</taxon>
        <taxon>Bacillati</taxon>
        <taxon>Bacillota</taxon>
        <taxon>Bacilli</taxon>
        <taxon>Lactobacillales</taxon>
        <taxon>Enterococcaceae</taxon>
        <taxon>Enterococcus</taxon>
    </lineage>
</organism>
<gene>
    <name evidence="2" type="ORF">HMPREF9087_2533</name>
</gene>
<feature type="coiled-coil region" evidence="1">
    <location>
        <begin position="157"/>
        <end position="262"/>
    </location>
</feature>
<accession>F0EM91</accession>
<evidence type="ECO:0008006" key="4">
    <source>
        <dbReference type="Google" id="ProtNLM"/>
    </source>
</evidence>
<evidence type="ECO:0000313" key="2">
    <source>
        <dbReference type="EMBL" id="EGC68854.1"/>
    </source>
</evidence>
<name>F0EM91_ENTCA</name>
<keyword evidence="1" id="KW-0175">Coiled coil</keyword>
<dbReference type="RefSeq" id="WP_005236214.1">
    <property type="nucleotide sequence ID" value="NZ_GL872323.1"/>
</dbReference>
<dbReference type="Proteomes" id="UP000004835">
    <property type="component" value="Unassembled WGS sequence"/>
</dbReference>
<comment type="caution">
    <text evidence="2">The sequence shown here is derived from an EMBL/GenBank/DDBJ whole genome shotgun (WGS) entry which is preliminary data.</text>
</comment>
<evidence type="ECO:0000313" key="3">
    <source>
        <dbReference type="Proteomes" id="UP000004835"/>
    </source>
</evidence>
<protein>
    <recommendedName>
        <fullName evidence="4">Viral A-type inclusion protein</fullName>
    </recommendedName>
</protein>
<dbReference type="AlphaFoldDB" id="F0EM91"/>
<evidence type="ECO:0000256" key="1">
    <source>
        <dbReference type="SAM" id="Coils"/>
    </source>
</evidence>
<proteinExistence type="predicted"/>
<dbReference type="EMBL" id="AEWT01000025">
    <property type="protein sequence ID" value="EGC68854.1"/>
    <property type="molecule type" value="Genomic_DNA"/>
</dbReference>
<sequence>MTDDAKKEQNVVQDQDVVSVSTNEEVSFGDIKQVASKNIGQMLQDLQDFEVAIEKEDIPEIYRIYNGRLHKQLKETSNQNHEIDELLSRKFHDNFTQAFPFMMHCAKISPTVHYYKLGTYYHERPTIGIDASIPEIFVIPEIDEEWEKFQRGNREMLTAIEQQMDKLEAKRITALSEVKEIQNQIDKLTEAENELTESKGFFNRTKIDEELERLTSDRKALEAKRREWERYSNNNEEVFAEKERLQQQYQTLRLKKAIVEKEFRQIDTFFGSFEEFNTKLLAFLAQYTGKELIEIDERNTEKSS</sequence>